<dbReference type="HAMAP" id="MF_01161">
    <property type="entry name" value="tRNA_Ile_lys_synt"/>
    <property type="match status" value="1"/>
</dbReference>
<dbReference type="EMBL" id="SJPX01000005">
    <property type="protein sequence ID" value="TWU48302.1"/>
    <property type="molecule type" value="Genomic_DNA"/>
</dbReference>
<accession>A0A5C6EH31</accession>
<comment type="similarity">
    <text evidence="6">Belongs to the tRNA(Ile)-lysidine synthase family.</text>
</comment>
<feature type="binding site" evidence="6">
    <location>
        <begin position="96"/>
        <end position="101"/>
    </location>
    <ligand>
        <name>ATP</name>
        <dbReference type="ChEBI" id="CHEBI:30616"/>
    </ligand>
</feature>
<dbReference type="GO" id="GO:0005737">
    <property type="term" value="C:cytoplasm"/>
    <property type="evidence" value="ECO:0007669"/>
    <property type="project" value="UniProtKB-SubCell"/>
</dbReference>
<keyword evidence="1 6" id="KW-0436">Ligase</keyword>
<reference evidence="8 9" key="1">
    <citation type="submission" date="2019-02" db="EMBL/GenBank/DDBJ databases">
        <title>Deep-cultivation of Planctomycetes and their phenomic and genomic characterization uncovers novel biology.</title>
        <authorList>
            <person name="Wiegand S."/>
            <person name="Jogler M."/>
            <person name="Boedeker C."/>
            <person name="Pinto D."/>
            <person name="Vollmers J."/>
            <person name="Rivas-Marin E."/>
            <person name="Kohn T."/>
            <person name="Peeters S.H."/>
            <person name="Heuer A."/>
            <person name="Rast P."/>
            <person name="Oberbeckmann S."/>
            <person name="Bunk B."/>
            <person name="Jeske O."/>
            <person name="Meyerdierks A."/>
            <person name="Storesund J.E."/>
            <person name="Kallscheuer N."/>
            <person name="Luecker S."/>
            <person name="Lage O.M."/>
            <person name="Pohl T."/>
            <person name="Merkel B.J."/>
            <person name="Hornburger P."/>
            <person name="Mueller R.-W."/>
            <person name="Bruemmer F."/>
            <person name="Labrenz M."/>
            <person name="Spormann A.M."/>
            <person name="Op Den Camp H."/>
            <person name="Overmann J."/>
            <person name="Amann R."/>
            <person name="Jetten M.S.M."/>
            <person name="Mascher T."/>
            <person name="Medema M.H."/>
            <person name="Devos D.P."/>
            <person name="Kaster A.-K."/>
            <person name="Ovreas L."/>
            <person name="Rohde M."/>
            <person name="Galperin M.Y."/>
            <person name="Jogler C."/>
        </authorList>
    </citation>
    <scope>NUCLEOTIDE SEQUENCE [LARGE SCALE GENOMIC DNA]</scope>
    <source>
        <strain evidence="8 9">Poly59</strain>
    </source>
</reference>
<evidence type="ECO:0000313" key="9">
    <source>
        <dbReference type="Proteomes" id="UP000317977"/>
    </source>
</evidence>
<keyword evidence="3 6" id="KW-0547">Nucleotide-binding</keyword>
<dbReference type="SUPFAM" id="SSF52402">
    <property type="entry name" value="Adenine nucleotide alpha hydrolases-like"/>
    <property type="match status" value="1"/>
</dbReference>
<evidence type="ECO:0000256" key="3">
    <source>
        <dbReference type="ARBA" id="ARBA00022741"/>
    </source>
</evidence>
<comment type="subcellular location">
    <subcellularLocation>
        <location evidence="6">Cytoplasm</location>
    </subcellularLocation>
</comment>
<dbReference type="InterPro" id="IPR012094">
    <property type="entry name" value="tRNA_Ile_lys_synt"/>
</dbReference>
<keyword evidence="4 6" id="KW-0067">ATP-binding</keyword>
<protein>
    <recommendedName>
        <fullName evidence="6">tRNA(Ile)-lysidine synthase</fullName>
        <ecNumber evidence="6">6.3.4.19</ecNumber>
    </recommendedName>
    <alternativeName>
        <fullName evidence="6">tRNA(Ile)-2-lysyl-cytidine synthase</fullName>
    </alternativeName>
    <alternativeName>
        <fullName evidence="6">tRNA(Ile)-lysidine synthetase</fullName>
    </alternativeName>
</protein>
<evidence type="ECO:0000256" key="2">
    <source>
        <dbReference type="ARBA" id="ARBA00022694"/>
    </source>
</evidence>
<dbReference type="GO" id="GO:0005524">
    <property type="term" value="F:ATP binding"/>
    <property type="evidence" value="ECO:0007669"/>
    <property type="project" value="UniProtKB-UniRule"/>
</dbReference>
<comment type="catalytic activity">
    <reaction evidence="5 6">
        <text>cytidine(34) in tRNA(Ile2) + L-lysine + ATP = lysidine(34) in tRNA(Ile2) + AMP + diphosphate + H(+)</text>
        <dbReference type="Rhea" id="RHEA:43744"/>
        <dbReference type="Rhea" id="RHEA-COMP:10625"/>
        <dbReference type="Rhea" id="RHEA-COMP:10670"/>
        <dbReference type="ChEBI" id="CHEBI:15378"/>
        <dbReference type="ChEBI" id="CHEBI:30616"/>
        <dbReference type="ChEBI" id="CHEBI:32551"/>
        <dbReference type="ChEBI" id="CHEBI:33019"/>
        <dbReference type="ChEBI" id="CHEBI:82748"/>
        <dbReference type="ChEBI" id="CHEBI:83665"/>
        <dbReference type="ChEBI" id="CHEBI:456215"/>
        <dbReference type="EC" id="6.3.4.19"/>
    </reaction>
</comment>
<keyword evidence="2 6" id="KW-0819">tRNA processing</keyword>
<evidence type="ECO:0000256" key="1">
    <source>
        <dbReference type="ARBA" id="ARBA00022598"/>
    </source>
</evidence>
<comment type="domain">
    <text evidence="6">The N-terminal region contains the highly conserved SGGXDS motif, predicted to be a P-loop motif involved in ATP binding.</text>
</comment>
<evidence type="ECO:0000313" key="8">
    <source>
        <dbReference type="EMBL" id="TWU48302.1"/>
    </source>
</evidence>
<dbReference type="EC" id="6.3.4.19" evidence="6"/>
<proteinExistence type="inferred from homology"/>
<dbReference type="AlphaFoldDB" id="A0A5C6EH31"/>
<feature type="domain" description="tRNA(Ile)-lysidine/2-thiocytidine synthase N-terminal" evidence="7">
    <location>
        <begin position="91"/>
        <end position="271"/>
    </location>
</feature>
<evidence type="ECO:0000256" key="6">
    <source>
        <dbReference type="HAMAP-Rule" id="MF_01161"/>
    </source>
</evidence>
<organism evidence="8 9">
    <name type="scientific">Rubripirellula reticaptiva</name>
    <dbReference type="NCBI Taxonomy" id="2528013"/>
    <lineage>
        <taxon>Bacteria</taxon>
        <taxon>Pseudomonadati</taxon>
        <taxon>Planctomycetota</taxon>
        <taxon>Planctomycetia</taxon>
        <taxon>Pirellulales</taxon>
        <taxon>Pirellulaceae</taxon>
        <taxon>Rubripirellula</taxon>
    </lineage>
</organism>
<dbReference type="InterPro" id="IPR012795">
    <property type="entry name" value="tRNA_Ile_lys_synt_N"/>
</dbReference>
<keyword evidence="6" id="KW-0963">Cytoplasm</keyword>
<evidence type="ECO:0000259" key="7">
    <source>
        <dbReference type="Pfam" id="PF01171"/>
    </source>
</evidence>
<dbReference type="GO" id="GO:0006400">
    <property type="term" value="P:tRNA modification"/>
    <property type="evidence" value="ECO:0007669"/>
    <property type="project" value="UniProtKB-UniRule"/>
</dbReference>
<evidence type="ECO:0000256" key="4">
    <source>
        <dbReference type="ARBA" id="ARBA00022840"/>
    </source>
</evidence>
<dbReference type="InterPro" id="IPR011063">
    <property type="entry name" value="TilS/TtcA_N"/>
</dbReference>
<comment type="function">
    <text evidence="6">Ligates lysine onto the cytidine present at position 34 of the AUA codon-specific tRNA(Ile) that contains the anticodon CAU, in an ATP-dependent manner. Cytidine is converted to lysidine, thus changing the amino acid specificity of the tRNA from methionine to isoleucine.</text>
</comment>
<sequence>MSGGVLIFTLSDANPATKGAGGITSQDYQLATSRETTGVGLSCSGRLAAPKVPVFQSSRKFSASFFMPAATTLIDQLSDAWPPHRWAGVGVVVGCSGGADSVGLLRVMAEIGASLPQSGFLVAAHFNHALRGEASDGDEHFVEALARSLGVRFVGGRALKTKSDEASLRSARLEFLVDTAKSLGCRYITLAHSADDNVETVLHHLMRGTGPSGLAGIAPHRPVDDDLVIVRPLIGVRRQSIRDYLVKVGQSWREDASNAETVYQRNWLRNELIPLIESRYADATEAIGRAAMAQRDWRDLIDSAGADWVQAQAVADGKVLVWRDSETPSAVVIAGLQTIWDRLGWPRGEMTRDHWLRLAATIADQDPSTNEQRYTLPGKIDVRASGKSIRFAVCNT</sequence>
<dbReference type="Gene3D" id="3.40.50.620">
    <property type="entry name" value="HUPs"/>
    <property type="match status" value="1"/>
</dbReference>
<keyword evidence="9" id="KW-1185">Reference proteome</keyword>
<dbReference type="PANTHER" id="PTHR43033:SF1">
    <property type="entry name" value="TRNA(ILE)-LYSIDINE SYNTHASE-RELATED"/>
    <property type="match status" value="1"/>
</dbReference>
<dbReference type="InterPro" id="IPR014729">
    <property type="entry name" value="Rossmann-like_a/b/a_fold"/>
</dbReference>
<dbReference type="CDD" id="cd01992">
    <property type="entry name" value="TilS_N"/>
    <property type="match status" value="1"/>
</dbReference>
<evidence type="ECO:0000256" key="5">
    <source>
        <dbReference type="ARBA" id="ARBA00048539"/>
    </source>
</evidence>
<dbReference type="Pfam" id="PF01171">
    <property type="entry name" value="ATP_bind_3"/>
    <property type="match status" value="1"/>
</dbReference>
<dbReference type="GO" id="GO:0032267">
    <property type="term" value="F:tRNA(Ile)-lysidine synthase activity"/>
    <property type="evidence" value="ECO:0007669"/>
    <property type="project" value="UniProtKB-EC"/>
</dbReference>
<name>A0A5C6EH31_9BACT</name>
<gene>
    <name evidence="6 8" type="primary">tilS</name>
    <name evidence="8" type="ORF">Poly59_51480</name>
</gene>
<comment type="caution">
    <text evidence="8">The sequence shown here is derived from an EMBL/GenBank/DDBJ whole genome shotgun (WGS) entry which is preliminary data.</text>
</comment>
<dbReference type="Proteomes" id="UP000317977">
    <property type="component" value="Unassembled WGS sequence"/>
</dbReference>
<dbReference type="NCBIfam" id="TIGR02432">
    <property type="entry name" value="lysidine_TilS_N"/>
    <property type="match status" value="1"/>
</dbReference>
<dbReference type="PANTHER" id="PTHR43033">
    <property type="entry name" value="TRNA(ILE)-LYSIDINE SYNTHASE-RELATED"/>
    <property type="match status" value="1"/>
</dbReference>